<accession>A0AA37TCU2</accession>
<name>A0AA37TCU2_9HYPH</name>
<gene>
    <name evidence="1" type="ORF">GCM10007890_33440</name>
</gene>
<dbReference type="EMBL" id="BSPL01000017">
    <property type="protein sequence ID" value="GLS71331.1"/>
    <property type="molecule type" value="Genomic_DNA"/>
</dbReference>
<sequence>MTTPTAPATVSRCLATGAVIVAGDATASDLAVWLAGVSRAVAANPVVEGLANPVDMLMTRQQAAADVPVRSLMGLVGVRRMALLRPMVGRLQGTQVRLMGLADTVVPAMLGWETVAVMSPGPGLPERRGTLQREPERTSETAALWLPARLVAEAHVANDTGALPPTKPVEFDLAAVGRMRSRYSPLLYLRVLAWLSGQVPLRSGWSKRFVGSGRAQIRVPVPDAGLLIGVDALRRKADLDRLALAPAKADLAAAGVNLHVEWIRLAGYEQVFTHLALTVSLREARPEAKPRTGIRKLRLKPRVPAGAAA</sequence>
<keyword evidence="2" id="KW-1185">Reference proteome</keyword>
<protein>
    <submittedName>
        <fullName evidence="1">Uncharacterized protein</fullName>
    </submittedName>
</protein>
<dbReference type="RefSeq" id="WP_238194260.1">
    <property type="nucleotide sequence ID" value="NZ_BPQZ01000001.1"/>
</dbReference>
<evidence type="ECO:0000313" key="1">
    <source>
        <dbReference type="EMBL" id="GLS71331.1"/>
    </source>
</evidence>
<reference evidence="2" key="1">
    <citation type="journal article" date="2019" name="Int. J. Syst. Evol. Microbiol.">
        <title>The Global Catalogue of Microorganisms (GCM) 10K type strain sequencing project: providing services to taxonomists for standard genome sequencing and annotation.</title>
        <authorList>
            <consortium name="The Broad Institute Genomics Platform"/>
            <consortium name="The Broad Institute Genome Sequencing Center for Infectious Disease"/>
            <person name="Wu L."/>
            <person name="Ma J."/>
        </authorList>
    </citation>
    <scope>NUCLEOTIDE SEQUENCE [LARGE SCALE GENOMIC DNA]</scope>
    <source>
        <strain evidence="2">NBRC 103632</strain>
    </source>
</reference>
<proteinExistence type="predicted"/>
<evidence type="ECO:0000313" key="2">
    <source>
        <dbReference type="Proteomes" id="UP001157440"/>
    </source>
</evidence>
<organism evidence="1 2">
    <name type="scientific">Methylobacterium tardum</name>
    <dbReference type="NCBI Taxonomy" id="374432"/>
    <lineage>
        <taxon>Bacteria</taxon>
        <taxon>Pseudomonadati</taxon>
        <taxon>Pseudomonadota</taxon>
        <taxon>Alphaproteobacteria</taxon>
        <taxon>Hyphomicrobiales</taxon>
        <taxon>Methylobacteriaceae</taxon>
        <taxon>Methylobacterium</taxon>
    </lineage>
</organism>
<dbReference type="Proteomes" id="UP001157440">
    <property type="component" value="Unassembled WGS sequence"/>
</dbReference>
<comment type="caution">
    <text evidence="1">The sequence shown here is derived from an EMBL/GenBank/DDBJ whole genome shotgun (WGS) entry which is preliminary data.</text>
</comment>
<dbReference type="AlphaFoldDB" id="A0AA37TCU2"/>